<keyword evidence="2" id="KW-1185">Reference proteome</keyword>
<accession>A0ABD2PIT3</accession>
<dbReference type="EMBL" id="JBJKFK010007689">
    <property type="protein sequence ID" value="KAL3307313.1"/>
    <property type="molecule type" value="Genomic_DNA"/>
</dbReference>
<feature type="non-terminal residue" evidence="1">
    <location>
        <position position="280"/>
    </location>
</feature>
<reference evidence="1 2" key="1">
    <citation type="submission" date="2024-11" db="EMBL/GenBank/DDBJ databases">
        <title>Adaptive evolution of stress response genes in parasites aligns with host niche diversity.</title>
        <authorList>
            <person name="Hahn C."/>
            <person name="Resl P."/>
        </authorList>
    </citation>
    <scope>NUCLEOTIDE SEQUENCE [LARGE SCALE GENOMIC DNA]</scope>
    <source>
        <strain evidence="1">EGGRZ-B1_66</strain>
        <tissue evidence="1">Body</tissue>
    </source>
</reference>
<evidence type="ECO:0000313" key="2">
    <source>
        <dbReference type="Proteomes" id="UP001626550"/>
    </source>
</evidence>
<protein>
    <submittedName>
        <fullName evidence="1">Uncharacterized protein</fullName>
    </submittedName>
</protein>
<comment type="caution">
    <text evidence="1">The sequence shown here is derived from an EMBL/GenBank/DDBJ whole genome shotgun (WGS) entry which is preliminary data.</text>
</comment>
<gene>
    <name evidence="1" type="ORF">Ciccas_014177</name>
</gene>
<dbReference type="AlphaFoldDB" id="A0ABD2PIT3"/>
<proteinExistence type="predicted"/>
<name>A0ABD2PIT3_9PLAT</name>
<evidence type="ECO:0000313" key="1">
    <source>
        <dbReference type="EMBL" id="KAL3307313.1"/>
    </source>
</evidence>
<organism evidence="1 2">
    <name type="scientific">Cichlidogyrus casuarinus</name>
    <dbReference type="NCBI Taxonomy" id="1844966"/>
    <lineage>
        <taxon>Eukaryota</taxon>
        <taxon>Metazoa</taxon>
        <taxon>Spiralia</taxon>
        <taxon>Lophotrochozoa</taxon>
        <taxon>Platyhelminthes</taxon>
        <taxon>Monogenea</taxon>
        <taxon>Monopisthocotylea</taxon>
        <taxon>Dactylogyridea</taxon>
        <taxon>Ancyrocephalidae</taxon>
        <taxon>Cichlidogyrus</taxon>
    </lineage>
</organism>
<dbReference type="Proteomes" id="UP001626550">
    <property type="component" value="Unassembled WGS sequence"/>
</dbReference>
<sequence length="280" mass="32226">MYFNGDNLSTFGRQRRTQQPEPIYLANTFWSNSTSPFIEKKLEDQKLELMRRYFSDVEASCEDSESGIQDTDLIYGSSSIHEPIYSNLPAARHYNLSRIPSESELDDGKDSGCHSFQLADQLQQRQPTSYDPDDLTELTIFQKLESFFKSRFSHCFLLPVVSKFKVSYCSPDSPAMQDDGILVCVMHKDRKCPKRFSAMSLYWCDPVNVLPRWNNVFPFPPARKGPKTKDFKKLGLKPGDSSLFRLEAKSLLAKVFTVTMQTEFTIKAPQHPSWRDCQLI</sequence>